<dbReference type="InterPro" id="IPR017441">
    <property type="entry name" value="Protein_kinase_ATP_BS"/>
</dbReference>
<dbReference type="InterPro" id="IPR036388">
    <property type="entry name" value="WH-like_DNA-bd_sf"/>
</dbReference>
<dbReference type="Gene3D" id="1.25.40.10">
    <property type="entry name" value="Tetratricopeptide repeat domain"/>
    <property type="match status" value="1"/>
</dbReference>
<evidence type="ECO:0000313" key="10">
    <source>
        <dbReference type="EMBL" id="CAE7740425.1"/>
    </source>
</evidence>
<dbReference type="Pfam" id="PF00069">
    <property type="entry name" value="Pkinase"/>
    <property type="match status" value="1"/>
</dbReference>
<keyword evidence="1" id="KW-0723">Serine/threonine-protein kinase</keyword>
<keyword evidence="2" id="KW-0808">Transferase</keyword>
<dbReference type="PANTHER" id="PTHR23084">
    <property type="entry name" value="PHOSPHATIDYLINOSITOL-4-PHOSPHATE 5-KINASE RELATED"/>
    <property type="match status" value="1"/>
</dbReference>
<dbReference type="Pfam" id="PF00498">
    <property type="entry name" value="FHA"/>
    <property type="match status" value="2"/>
</dbReference>
<dbReference type="PROSITE" id="PS00108">
    <property type="entry name" value="PROTEIN_KINASE_ST"/>
    <property type="match status" value="1"/>
</dbReference>
<evidence type="ECO:0000256" key="5">
    <source>
        <dbReference type="ARBA" id="ARBA00022777"/>
    </source>
</evidence>
<keyword evidence="5" id="KW-0418">Kinase</keyword>
<dbReference type="GO" id="GO:0006357">
    <property type="term" value="P:regulation of transcription by RNA polymerase II"/>
    <property type="evidence" value="ECO:0007669"/>
    <property type="project" value="UniProtKB-ARBA"/>
</dbReference>
<feature type="domain" description="FHA" evidence="8">
    <location>
        <begin position="1229"/>
        <end position="1278"/>
    </location>
</feature>
<keyword evidence="11" id="KW-1185">Reference proteome</keyword>
<dbReference type="InterPro" id="IPR008271">
    <property type="entry name" value="Ser/Thr_kinase_AS"/>
</dbReference>
<dbReference type="SMART" id="SM00220">
    <property type="entry name" value="S_TKc"/>
    <property type="match status" value="1"/>
</dbReference>
<evidence type="ECO:0000256" key="4">
    <source>
        <dbReference type="ARBA" id="ARBA00022741"/>
    </source>
</evidence>
<evidence type="ECO:0000256" key="1">
    <source>
        <dbReference type="ARBA" id="ARBA00022527"/>
    </source>
</evidence>
<evidence type="ECO:0000256" key="6">
    <source>
        <dbReference type="ARBA" id="ARBA00022840"/>
    </source>
</evidence>
<feature type="domain" description="Protein kinase" evidence="9">
    <location>
        <begin position="275"/>
        <end position="526"/>
    </location>
</feature>
<dbReference type="InterPro" id="IPR001279">
    <property type="entry name" value="Metallo-B-lactamas"/>
</dbReference>
<dbReference type="PROSITE" id="PS50006">
    <property type="entry name" value="FHA_DOMAIN"/>
    <property type="match status" value="2"/>
</dbReference>
<dbReference type="PROSITE" id="PS00107">
    <property type="entry name" value="PROTEIN_KINASE_ATP"/>
    <property type="match status" value="1"/>
</dbReference>
<dbReference type="SMR" id="A0A812XLN2"/>
<dbReference type="InterPro" id="IPR008984">
    <property type="entry name" value="SMAD_FHA_dom_sf"/>
</dbReference>
<dbReference type="SUPFAM" id="SSF82185">
    <property type="entry name" value="Histone H3 K4-specific methyltransferase SET7/9 N-terminal domain"/>
    <property type="match status" value="1"/>
</dbReference>
<dbReference type="SUPFAM" id="SSF56281">
    <property type="entry name" value="Metallo-hydrolase/oxidoreductase"/>
    <property type="match status" value="1"/>
</dbReference>
<dbReference type="GO" id="GO:0004674">
    <property type="term" value="F:protein serine/threonine kinase activity"/>
    <property type="evidence" value="ECO:0007669"/>
    <property type="project" value="UniProtKB-KW"/>
</dbReference>
<dbReference type="CDD" id="cd16278">
    <property type="entry name" value="metallo-hydrolase-like_MBL-fold"/>
    <property type="match status" value="1"/>
</dbReference>
<evidence type="ECO:0000259" key="9">
    <source>
        <dbReference type="PROSITE" id="PS50011"/>
    </source>
</evidence>
<evidence type="ECO:0000256" key="7">
    <source>
        <dbReference type="PROSITE-ProRule" id="PRU10141"/>
    </source>
</evidence>
<dbReference type="GO" id="GO:0005524">
    <property type="term" value="F:ATP binding"/>
    <property type="evidence" value="ECO:0007669"/>
    <property type="project" value="UniProtKB-UniRule"/>
</dbReference>
<dbReference type="SMART" id="SM00698">
    <property type="entry name" value="MORN"/>
    <property type="match status" value="8"/>
</dbReference>
<protein>
    <submittedName>
        <fullName evidence="10">StkP protein</fullName>
    </submittedName>
</protein>
<dbReference type="PANTHER" id="PTHR23084:SF263">
    <property type="entry name" value="MORN REPEAT-CONTAINING PROTEIN 1"/>
    <property type="match status" value="1"/>
</dbReference>
<feature type="binding site" evidence="7">
    <location>
        <position position="304"/>
    </location>
    <ligand>
        <name>ATP</name>
        <dbReference type="ChEBI" id="CHEBI:30616"/>
    </ligand>
</feature>
<name>A0A812XLN2_9DINO</name>
<evidence type="ECO:0000259" key="8">
    <source>
        <dbReference type="PROSITE" id="PS50006"/>
    </source>
</evidence>
<organism evidence="10 11">
    <name type="scientific">Symbiodinium necroappetens</name>
    <dbReference type="NCBI Taxonomy" id="1628268"/>
    <lineage>
        <taxon>Eukaryota</taxon>
        <taxon>Sar</taxon>
        <taxon>Alveolata</taxon>
        <taxon>Dinophyceae</taxon>
        <taxon>Suessiales</taxon>
        <taxon>Symbiodiniaceae</taxon>
        <taxon>Symbiodinium</taxon>
    </lineage>
</organism>
<dbReference type="CDD" id="cd00060">
    <property type="entry name" value="FHA"/>
    <property type="match status" value="2"/>
</dbReference>
<dbReference type="FunFam" id="1.10.510.10:FF:000021">
    <property type="entry name" value="Serine/threonine protein kinase"/>
    <property type="match status" value="1"/>
</dbReference>
<dbReference type="SUPFAM" id="SSF49879">
    <property type="entry name" value="SMAD/FHA domain"/>
    <property type="match status" value="2"/>
</dbReference>
<evidence type="ECO:0000313" key="11">
    <source>
        <dbReference type="Proteomes" id="UP000601435"/>
    </source>
</evidence>
<keyword evidence="6 7" id="KW-0067">ATP-binding</keyword>
<dbReference type="SUPFAM" id="SSF48452">
    <property type="entry name" value="TPR-like"/>
    <property type="match status" value="1"/>
</dbReference>
<dbReference type="CDD" id="cd14014">
    <property type="entry name" value="STKc_PknB_like"/>
    <property type="match status" value="1"/>
</dbReference>
<dbReference type="Pfam" id="PF00753">
    <property type="entry name" value="Lactamase_B"/>
    <property type="match status" value="1"/>
</dbReference>
<keyword evidence="3" id="KW-0677">Repeat</keyword>
<reference evidence="10" key="1">
    <citation type="submission" date="2021-02" db="EMBL/GenBank/DDBJ databases">
        <authorList>
            <person name="Dougan E. K."/>
            <person name="Rhodes N."/>
            <person name="Thang M."/>
            <person name="Chan C."/>
        </authorList>
    </citation>
    <scope>NUCLEOTIDE SEQUENCE</scope>
</reference>
<dbReference type="EMBL" id="CAJNJA010037918">
    <property type="protein sequence ID" value="CAE7740425.1"/>
    <property type="molecule type" value="Genomic_DNA"/>
</dbReference>
<dbReference type="Proteomes" id="UP000601435">
    <property type="component" value="Unassembled WGS sequence"/>
</dbReference>
<gene>
    <name evidence="10" type="primary">stkP</name>
    <name evidence="10" type="ORF">SNEC2469_LOCUS21389</name>
</gene>
<evidence type="ECO:0000256" key="2">
    <source>
        <dbReference type="ARBA" id="ARBA00022679"/>
    </source>
</evidence>
<dbReference type="PROSITE" id="PS50011">
    <property type="entry name" value="PROTEIN_KINASE_DOM"/>
    <property type="match status" value="1"/>
</dbReference>
<proteinExistence type="predicted"/>
<dbReference type="OrthoDB" id="17458at2759"/>
<dbReference type="Gene3D" id="3.60.15.10">
    <property type="entry name" value="Ribonuclease Z/Hydroxyacylglutathione hydrolase-like"/>
    <property type="match status" value="1"/>
</dbReference>
<dbReference type="Gene3D" id="2.60.200.20">
    <property type="match status" value="2"/>
</dbReference>
<dbReference type="Gene3D" id="1.10.10.10">
    <property type="entry name" value="Winged helix-like DNA-binding domain superfamily/Winged helix DNA-binding domain"/>
    <property type="match status" value="1"/>
</dbReference>
<dbReference type="SMART" id="SM00240">
    <property type="entry name" value="FHA"/>
    <property type="match status" value="2"/>
</dbReference>
<dbReference type="InterPro" id="IPR000253">
    <property type="entry name" value="FHA_dom"/>
</dbReference>
<dbReference type="InterPro" id="IPR003409">
    <property type="entry name" value="MORN"/>
</dbReference>
<dbReference type="InterPro" id="IPR036866">
    <property type="entry name" value="RibonucZ/Hydroxyglut_hydro"/>
</dbReference>
<evidence type="ECO:0000256" key="3">
    <source>
        <dbReference type="ARBA" id="ARBA00022737"/>
    </source>
</evidence>
<accession>A0A812XLN2</accession>
<dbReference type="Gene3D" id="2.20.110.10">
    <property type="entry name" value="Histone H3 K4-specific methyltransferase SET7/9 N-terminal domain"/>
    <property type="match status" value="4"/>
</dbReference>
<dbReference type="Gene3D" id="3.30.200.20">
    <property type="entry name" value="Phosphorylase Kinase, domain 1"/>
    <property type="match status" value="1"/>
</dbReference>
<dbReference type="InterPro" id="IPR011009">
    <property type="entry name" value="Kinase-like_dom_sf"/>
</dbReference>
<dbReference type="InterPro" id="IPR011990">
    <property type="entry name" value="TPR-like_helical_dom_sf"/>
</dbReference>
<dbReference type="InterPro" id="IPR000719">
    <property type="entry name" value="Prot_kinase_dom"/>
</dbReference>
<dbReference type="Gene3D" id="1.10.510.10">
    <property type="entry name" value="Transferase(Phosphotransferase) domain 1"/>
    <property type="match status" value="1"/>
</dbReference>
<sequence length="1628" mass="177507">MPSEFANDRLHGQGTYTWKDGRTYEGDFVEDRREGEGSLTWPNGDRYVGAFKNNLLHGEGAFTWANKDSYQGTFVEGQRTGKGRFVWHTGEVYEGDFANGIVQGQGSYTWVDGRQYVGFFEAGKKIGQGVFIWPNGNRYVGDFVADARSGFGVFYWRDGTVYRGQFAENRLHGWGIKRQPEGVQVLQTWRRGELVFSQPLEAHAQCSLRHLERDWMFTSDRCINGMAHGTGVAASLDGRMIIPEGRFVLGQLVEGAKPGGQPLNDGQLGVEIPGVILGEILGRGGMSTIYAATQKGTEQRVAVKVLNAGAAALPYARSRFLNGAKLHSQLKHPNIARVLDFGETQGNAYIVQEYLGGGDLNQQLQKGLHLQAAIKIIKDIARALDYAHAVGVIHRDIKPENILFRKNGSAVLTDFDIAVAASQEDSKTAQGTVFGTPEYISPEQAAGRPVDGRSDLYSLSVVMFRMLTGDLPYRAETAVGVGIKHLQDPIPKLPNYLAAFQQIIDKALAKKPEARYQTGEALVEALDGIRSEAAVPEATIKSQPINTQEIIAVGGDLLSTTRDPARQERQSLRLKRRRRIRSALVIVLLAGLGAGGYYALEQQLINPERVLAQLGIGEDPLLIVAWSEAQSMRQDPNQGLTAIVAAYRRVLAIDPDHAGARSEVASLNADWKESIEEAFAQRSLQRAQTRLKEGKNVFPNDPQWMQMDIELQDRQRAERIVSTTKALLTSNGISDLPSATAAIQSYQEVLRLAPGHPEAQQALSEISLHYAGLASAAAETGEVANAINLLERATAADATVTMLDDVRKLISQATTARAAIDDLLQQARQYRADGQLIKPSGENAAELYHRVLATDPDNVFAAQGLDEVTAQITASAEQLLAEGDLASVDMLVAQAAAAGMSESIVNEIRGRMDTELERLSTIEQRLAQAEELIAQGYLTAPTNENAITYLREVQQLDPGNEVAASLLQQCAQRLAEVAREAYEFGLADAAERYLNLALTITPEVAEWVALRERPVVIPLGDATVSVNGQERASPVQLIIGDTVGIGQEMLQVGIEVEARDPDAAQSWILRGDDDSRHEIRGELSIGRASSADISIPKEHISRHHARLLEHDQMIWIQDLNSANGTRLNNTPVIGGARMFHGDYIYFDKVRYQLIGQGGALTPVQHFVDPLRGTRNQPPPKQLDTTEFTAVEEPLLAPAGVPALGETGAFLLGVSESVDGKVLRLGIGESLLGRADHCHITIADSTVSQEHAKISVRPEGVRVTNLMSTNGTKVNGADVTSAELVDGDVLRVGRVSLVFKDIPASRVEEHPILKHLSAWLVGAVVIVSALLAIPFRRELEFTYGAAEVIAPGIRRVIAQNPSPFTLYGTGTYILGTGEVAVIDPGPADAAHIQAILKAVEGEKITHILVTHTHMDHSPGCRLLRQHTDAPTYAYGPHGAGKLEEGVPVEEGGDMEFDPDVQVRHGDIIQGGDWSVECVYTPGHTSNHMCFALREAKALFTGDHVMGWSTSIISPPDGDMADYLDSLALLLERDDEVYWPTHGAAITEPKELVQAFIEHRKEREEQILHCIDEGVEVITDMVPLMYKGTPEFMYPAAARSVFAAVEYLVVRGVLTAKDGKLNLDGQFQRA</sequence>
<dbReference type="Pfam" id="PF02493">
    <property type="entry name" value="MORN"/>
    <property type="match status" value="7"/>
</dbReference>
<keyword evidence="4 7" id="KW-0547">Nucleotide-binding</keyword>
<dbReference type="SUPFAM" id="SSF56112">
    <property type="entry name" value="Protein kinase-like (PK-like)"/>
    <property type="match status" value="1"/>
</dbReference>
<comment type="caution">
    <text evidence="10">The sequence shown here is derived from an EMBL/GenBank/DDBJ whole genome shotgun (WGS) entry which is preliminary data.</text>
</comment>
<feature type="domain" description="FHA" evidence="8">
    <location>
        <begin position="1083"/>
        <end position="1132"/>
    </location>
</feature>
<dbReference type="SMART" id="SM00849">
    <property type="entry name" value="Lactamase_B"/>
    <property type="match status" value="1"/>
</dbReference>